<reference evidence="1" key="1">
    <citation type="journal article" date="2016" name="Nat. Genet.">
        <title>A high-quality carrot genome assembly provides new insights into carotenoid accumulation and asterid genome evolution.</title>
        <authorList>
            <person name="Iorizzo M."/>
            <person name="Ellison S."/>
            <person name="Senalik D."/>
            <person name="Zeng P."/>
            <person name="Satapoomin P."/>
            <person name="Huang J."/>
            <person name="Bowman M."/>
            <person name="Iovene M."/>
            <person name="Sanseverino W."/>
            <person name="Cavagnaro P."/>
            <person name="Yildiz M."/>
            <person name="Macko-Podgorni A."/>
            <person name="Moranska E."/>
            <person name="Grzebelus E."/>
            <person name="Grzebelus D."/>
            <person name="Ashrafi H."/>
            <person name="Zheng Z."/>
            <person name="Cheng S."/>
            <person name="Spooner D."/>
            <person name="Van Deynze A."/>
            <person name="Simon P."/>
        </authorList>
    </citation>
    <scope>NUCLEOTIDE SEQUENCE</scope>
    <source>
        <tissue evidence="1">Leaf</tissue>
    </source>
</reference>
<reference evidence="1" key="2">
    <citation type="submission" date="2022-03" db="EMBL/GenBank/DDBJ databases">
        <title>Draft title - Genomic analysis of global carrot germplasm unveils the trajectory of domestication and the origin of high carotenoid orange carrot.</title>
        <authorList>
            <person name="Iorizzo M."/>
            <person name="Ellison S."/>
            <person name="Senalik D."/>
            <person name="Macko-Podgorni A."/>
            <person name="Grzebelus D."/>
            <person name="Bostan H."/>
            <person name="Rolling W."/>
            <person name="Curaba J."/>
            <person name="Simon P."/>
        </authorList>
    </citation>
    <scope>NUCLEOTIDE SEQUENCE</scope>
    <source>
        <tissue evidence="1">Leaf</tissue>
    </source>
</reference>
<accession>A0A161Y7V4</accession>
<name>A0A161Y7V4_DAUCS</name>
<dbReference type="AlphaFoldDB" id="A0A161Y7V4"/>
<protein>
    <submittedName>
        <fullName evidence="1">Uncharacterized protein</fullName>
    </submittedName>
</protein>
<gene>
    <name evidence="1" type="ORF">DCAR_0729375</name>
</gene>
<evidence type="ECO:0000313" key="1">
    <source>
        <dbReference type="EMBL" id="WOH09915.1"/>
    </source>
</evidence>
<evidence type="ECO:0000313" key="2">
    <source>
        <dbReference type="Proteomes" id="UP000077755"/>
    </source>
</evidence>
<proteinExistence type="predicted"/>
<keyword evidence="2" id="KW-1185">Reference proteome</keyword>
<dbReference type="Gramene" id="KZM88519">
    <property type="protein sequence ID" value="KZM88519"/>
    <property type="gene ID" value="DCAR_025594"/>
</dbReference>
<dbReference type="Proteomes" id="UP000077755">
    <property type="component" value="Chromosome 7"/>
</dbReference>
<sequence>MTTKLVSDTELSRGWLLNGKCLSGTAVCFELARQARLLQYNNYGDRDLYVTGDLSKNDVVTQAMIVVPRCRVSQLRTKKGLTKVFYNVRSWPASEAES</sequence>
<organism evidence="1 2">
    <name type="scientific">Daucus carota subsp. sativus</name>
    <name type="common">Carrot</name>
    <dbReference type="NCBI Taxonomy" id="79200"/>
    <lineage>
        <taxon>Eukaryota</taxon>
        <taxon>Viridiplantae</taxon>
        <taxon>Streptophyta</taxon>
        <taxon>Embryophyta</taxon>
        <taxon>Tracheophyta</taxon>
        <taxon>Spermatophyta</taxon>
        <taxon>Magnoliopsida</taxon>
        <taxon>eudicotyledons</taxon>
        <taxon>Gunneridae</taxon>
        <taxon>Pentapetalae</taxon>
        <taxon>asterids</taxon>
        <taxon>campanulids</taxon>
        <taxon>Apiales</taxon>
        <taxon>Apiaceae</taxon>
        <taxon>Apioideae</taxon>
        <taxon>Scandiceae</taxon>
        <taxon>Daucinae</taxon>
        <taxon>Daucus</taxon>
        <taxon>Daucus sect. Daucus</taxon>
    </lineage>
</organism>
<dbReference type="EMBL" id="CP093349">
    <property type="protein sequence ID" value="WOH09915.1"/>
    <property type="molecule type" value="Genomic_DNA"/>
</dbReference>